<sequence>MAADTPLTTLTLAELRRRTSAKWRVYPDDVLPLWVAEMDVPLAPPVAAALAEAVALGDTGYAAGTGYAEALAAFAAARWNWTDLSVGRTTAVPDVMNGIATLLHLVSEPGDVVVLCVPAYPPFFAYVGYAGRRIVEVPLRDDGRLDLDALDEAFGRARAMCANPVFLLCNPHNPTGVVHTRGELEAVAALAGRHGVRVIADEIHAPVVFPEAPFTPYLSVDGSETGFSVMSASKGWNLAGIKAAVVVAGPAAAADLARIPMQISHGASHFGVIAHTAAFRDGGDWLDLLLADLVASRALLADLLGEHLPGVGYRQPEGTYLAWLDCRGLGIPASAGTPGAFFGDRAKVALSPGESFGVGGAGHVRLNFATSPQILTEAVARMGEALRSI</sequence>
<reference evidence="7 8" key="1">
    <citation type="submission" date="2016-12" db="EMBL/GenBank/DDBJ databases">
        <title>The new phylogeny of genus Mycobacterium.</title>
        <authorList>
            <person name="Tortoli E."/>
            <person name="Trovato A."/>
            <person name="Cirillo D.M."/>
        </authorList>
    </citation>
    <scope>NUCLEOTIDE SEQUENCE [LARGE SCALE GENOMIC DNA]</scope>
    <source>
        <strain evidence="7 8">DSM 45130</strain>
    </source>
</reference>
<keyword evidence="8" id="KW-1185">Reference proteome</keyword>
<gene>
    <name evidence="7" type="ORF">BST26_10965</name>
</gene>
<evidence type="ECO:0000256" key="3">
    <source>
        <dbReference type="ARBA" id="ARBA00022898"/>
    </source>
</evidence>
<name>A0A1X0DEV2_9MYCO</name>
<accession>A0A1X0DEV2</accession>
<dbReference type="EC" id="4.4.1.13" evidence="2"/>
<dbReference type="SUPFAM" id="SSF53383">
    <property type="entry name" value="PLP-dependent transferases"/>
    <property type="match status" value="1"/>
</dbReference>
<dbReference type="InterPro" id="IPR015424">
    <property type="entry name" value="PyrdxlP-dep_Trfase"/>
</dbReference>
<dbReference type="InterPro" id="IPR015421">
    <property type="entry name" value="PyrdxlP-dep_Trfase_major"/>
</dbReference>
<proteinExistence type="inferred from homology"/>
<dbReference type="Pfam" id="PF00155">
    <property type="entry name" value="Aminotran_1_2"/>
    <property type="match status" value="1"/>
</dbReference>
<evidence type="ECO:0000256" key="1">
    <source>
        <dbReference type="ARBA" id="ARBA00001933"/>
    </source>
</evidence>
<evidence type="ECO:0000256" key="4">
    <source>
        <dbReference type="ARBA" id="ARBA00023239"/>
    </source>
</evidence>
<dbReference type="CDD" id="cd00609">
    <property type="entry name" value="AAT_like"/>
    <property type="match status" value="1"/>
</dbReference>
<dbReference type="PANTHER" id="PTHR43525">
    <property type="entry name" value="PROTEIN MALY"/>
    <property type="match status" value="1"/>
</dbReference>
<evidence type="ECO:0000259" key="6">
    <source>
        <dbReference type="Pfam" id="PF00155"/>
    </source>
</evidence>
<organism evidence="7 8">
    <name type="scientific">Mycolicibacterium insubricum</name>
    <dbReference type="NCBI Taxonomy" id="444597"/>
    <lineage>
        <taxon>Bacteria</taxon>
        <taxon>Bacillati</taxon>
        <taxon>Actinomycetota</taxon>
        <taxon>Actinomycetes</taxon>
        <taxon>Mycobacteriales</taxon>
        <taxon>Mycobacteriaceae</taxon>
        <taxon>Mycolicibacterium</taxon>
    </lineage>
</organism>
<dbReference type="GO" id="GO:0047804">
    <property type="term" value="F:cysteine-S-conjugate beta-lyase activity"/>
    <property type="evidence" value="ECO:0007669"/>
    <property type="project" value="UniProtKB-EC"/>
</dbReference>
<feature type="domain" description="Aminotransferase class I/classII large" evidence="6">
    <location>
        <begin position="57"/>
        <end position="381"/>
    </location>
</feature>
<keyword evidence="4 7" id="KW-0456">Lyase</keyword>
<comment type="similarity">
    <text evidence="5">Belongs to the class-II pyridoxal-phosphate-dependent aminotransferase family. MalY/PatB cystathionine beta-lyase subfamily.</text>
</comment>
<keyword evidence="3" id="KW-0663">Pyridoxal phosphate</keyword>
<dbReference type="OrthoDB" id="3224382at2"/>
<evidence type="ECO:0000313" key="7">
    <source>
        <dbReference type="EMBL" id="ORA70350.1"/>
    </source>
</evidence>
<dbReference type="InterPro" id="IPR051798">
    <property type="entry name" value="Class-II_PLP-Dep_Aminotrans"/>
</dbReference>
<protein>
    <recommendedName>
        <fullName evidence="2">cysteine-S-conjugate beta-lyase</fullName>
        <ecNumber evidence="2">4.4.1.13</ecNumber>
    </recommendedName>
</protein>
<dbReference type="RefSeq" id="WP_083030940.1">
    <property type="nucleotide sequence ID" value="NZ_AP022618.1"/>
</dbReference>
<dbReference type="GO" id="GO:0030170">
    <property type="term" value="F:pyridoxal phosphate binding"/>
    <property type="evidence" value="ECO:0007669"/>
    <property type="project" value="InterPro"/>
</dbReference>
<evidence type="ECO:0000256" key="2">
    <source>
        <dbReference type="ARBA" id="ARBA00012224"/>
    </source>
</evidence>
<evidence type="ECO:0000313" key="8">
    <source>
        <dbReference type="Proteomes" id="UP000192801"/>
    </source>
</evidence>
<comment type="cofactor">
    <cofactor evidence="1">
        <name>pyridoxal 5'-phosphate</name>
        <dbReference type="ChEBI" id="CHEBI:597326"/>
    </cofactor>
</comment>
<comment type="caution">
    <text evidence="7">The sequence shown here is derived from an EMBL/GenBank/DDBJ whole genome shotgun (WGS) entry which is preliminary data.</text>
</comment>
<dbReference type="Gene3D" id="3.40.640.10">
    <property type="entry name" value="Type I PLP-dependent aspartate aminotransferase-like (Major domain)"/>
    <property type="match status" value="1"/>
</dbReference>
<dbReference type="InterPro" id="IPR004839">
    <property type="entry name" value="Aminotransferase_I/II_large"/>
</dbReference>
<dbReference type="EMBL" id="MVHS01000022">
    <property type="protein sequence ID" value="ORA70350.1"/>
    <property type="molecule type" value="Genomic_DNA"/>
</dbReference>
<dbReference type="InterPro" id="IPR015422">
    <property type="entry name" value="PyrdxlP-dep_Trfase_small"/>
</dbReference>
<dbReference type="AlphaFoldDB" id="A0A1X0DEV2"/>
<evidence type="ECO:0000256" key="5">
    <source>
        <dbReference type="ARBA" id="ARBA00037974"/>
    </source>
</evidence>
<dbReference type="Proteomes" id="UP000192801">
    <property type="component" value="Unassembled WGS sequence"/>
</dbReference>
<dbReference type="PANTHER" id="PTHR43525:SF2">
    <property type="entry name" value="CYSTATHIONINE BETA-LYASE-RELATED"/>
    <property type="match status" value="1"/>
</dbReference>
<dbReference type="Gene3D" id="3.90.1150.10">
    <property type="entry name" value="Aspartate Aminotransferase, domain 1"/>
    <property type="match status" value="1"/>
</dbReference>
<dbReference type="STRING" id="444597.BST26_10965"/>